<dbReference type="EMBL" id="CAKOAT010418487">
    <property type="protein sequence ID" value="CAH8369303.1"/>
    <property type="molecule type" value="Genomic_DNA"/>
</dbReference>
<keyword evidence="3" id="KW-1185">Reference proteome</keyword>
<dbReference type="AlphaFoldDB" id="A0ABC8L8G3"/>
<dbReference type="InterPro" id="IPR057499">
    <property type="entry name" value="Kelch_FKB95"/>
</dbReference>
<dbReference type="Gene3D" id="2.120.10.80">
    <property type="entry name" value="Kelch-type beta propeller"/>
    <property type="match status" value="1"/>
</dbReference>
<evidence type="ECO:0000313" key="3">
    <source>
        <dbReference type="Proteomes" id="UP001642260"/>
    </source>
</evidence>
<dbReference type="InterPro" id="IPR001810">
    <property type="entry name" value="F-box_dom"/>
</dbReference>
<dbReference type="InterPro" id="IPR015915">
    <property type="entry name" value="Kelch-typ_b-propeller"/>
</dbReference>
<protein>
    <recommendedName>
        <fullName evidence="1">F-box domain-containing protein</fullName>
    </recommendedName>
</protein>
<dbReference type="PANTHER" id="PTHR24414:SF106">
    <property type="entry name" value="F-BOX DOMAIN-CONTAINING PROTEIN"/>
    <property type="match status" value="1"/>
</dbReference>
<dbReference type="SMART" id="SM00256">
    <property type="entry name" value="FBOX"/>
    <property type="match status" value="1"/>
</dbReference>
<dbReference type="SUPFAM" id="SSF117281">
    <property type="entry name" value="Kelch motif"/>
    <property type="match status" value="1"/>
</dbReference>
<feature type="domain" description="F-box" evidence="1">
    <location>
        <begin position="39"/>
        <end position="79"/>
    </location>
</feature>
<accession>A0ABC8L8G3</accession>
<dbReference type="PANTHER" id="PTHR24414">
    <property type="entry name" value="F-BOX/KELCH-REPEAT PROTEIN SKIP4"/>
    <property type="match status" value="1"/>
</dbReference>
<name>A0ABC8L8G3_ERUVS</name>
<dbReference type="CDD" id="cd22152">
    <property type="entry name" value="F-box_AtAFR-like"/>
    <property type="match status" value="1"/>
</dbReference>
<dbReference type="Pfam" id="PF00646">
    <property type="entry name" value="F-box"/>
    <property type="match status" value="1"/>
</dbReference>
<proteinExistence type="predicted"/>
<organism evidence="2 3">
    <name type="scientific">Eruca vesicaria subsp. sativa</name>
    <name type="common">Garden rocket</name>
    <name type="synonym">Eruca sativa</name>
    <dbReference type="NCBI Taxonomy" id="29727"/>
    <lineage>
        <taxon>Eukaryota</taxon>
        <taxon>Viridiplantae</taxon>
        <taxon>Streptophyta</taxon>
        <taxon>Embryophyta</taxon>
        <taxon>Tracheophyta</taxon>
        <taxon>Spermatophyta</taxon>
        <taxon>Magnoliopsida</taxon>
        <taxon>eudicotyledons</taxon>
        <taxon>Gunneridae</taxon>
        <taxon>Pentapetalae</taxon>
        <taxon>rosids</taxon>
        <taxon>malvids</taxon>
        <taxon>Brassicales</taxon>
        <taxon>Brassicaceae</taxon>
        <taxon>Brassiceae</taxon>
        <taxon>Eruca</taxon>
    </lineage>
</organism>
<sequence>MLYSWIQAAASAATNLILEPPWKKRKPNPPQPPLSFLSLPDVIILHCLARVSKSYYPKLSLVSKTFHSLILSIELEHARFHHKTQEVSFHICLQLPDPDRPIPIPTWFTLWIKPDDDDEEEEEEEKKRSIFVQVPSSYESQEPLFGCTVGSDVYALSQSYPPSPSMLVRDKKSIVWRDVPDMIVPRAYPLACELDGKIYVMGGWNANKTENLSCWGEVFDINTQTWEPLPNPKAELRFSTMIRDIDIFEGKIYVTSNDENDSVYDPKKRKWDVAEKEVEGDSRCKVGDLYYSCRRKSCMWYDTECDEWKPVKGLSSLNKSCRRGLIETVDYGGKLLIMWDKFALPRRNQEKKICCALVALEKRKDGQVWGTVEWSNVVLTVPSSYVYLRCLVDRI</sequence>
<reference evidence="2 3" key="1">
    <citation type="submission" date="2022-03" db="EMBL/GenBank/DDBJ databases">
        <authorList>
            <person name="Macdonald S."/>
            <person name="Ahmed S."/>
            <person name="Newling K."/>
        </authorList>
    </citation>
    <scope>NUCLEOTIDE SEQUENCE [LARGE SCALE GENOMIC DNA]</scope>
</reference>
<gene>
    <name evidence="2" type="ORF">ERUC_LOCUS31121</name>
</gene>
<comment type="caution">
    <text evidence="2">The sequence shown here is derived from an EMBL/GenBank/DDBJ whole genome shotgun (WGS) entry which is preliminary data.</text>
</comment>
<evidence type="ECO:0000259" key="1">
    <source>
        <dbReference type="SMART" id="SM00256"/>
    </source>
</evidence>
<dbReference type="InterPro" id="IPR050354">
    <property type="entry name" value="F-box/kelch-repeat_ARATH"/>
</dbReference>
<dbReference type="Pfam" id="PF25210">
    <property type="entry name" value="Kelch_FKB95"/>
    <property type="match status" value="1"/>
</dbReference>
<dbReference type="Proteomes" id="UP001642260">
    <property type="component" value="Unassembled WGS sequence"/>
</dbReference>
<evidence type="ECO:0000313" key="2">
    <source>
        <dbReference type="EMBL" id="CAH8369303.1"/>
    </source>
</evidence>
<dbReference type="SUPFAM" id="SSF81383">
    <property type="entry name" value="F-box domain"/>
    <property type="match status" value="1"/>
</dbReference>
<dbReference type="InterPro" id="IPR036047">
    <property type="entry name" value="F-box-like_dom_sf"/>
</dbReference>